<accession>A0AAE0MQV4</accession>
<reference evidence="1" key="1">
    <citation type="journal article" date="2023" name="Mol. Phylogenet. Evol.">
        <title>Genome-scale phylogeny and comparative genomics of the fungal order Sordariales.</title>
        <authorList>
            <person name="Hensen N."/>
            <person name="Bonometti L."/>
            <person name="Westerberg I."/>
            <person name="Brannstrom I.O."/>
            <person name="Guillou S."/>
            <person name="Cros-Aarteil S."/>
            <person name="Calhoun S."/>
            <person name="Haridas S."/>
            <person name="Kuo A."/>
            <person name="Mondo S."/>
            <person name="Pangilinan J."/>
            <person name="Riley R."/>
            <person name="LaButti K."/>
            <person name="Andreopoulos B."/>
            <person name="Lipzen A."/>
            <person name="Chen C."/>
            <person name="Yan M."/>
            <person name="Daum C."/>
            <person name="Ng V."/>
            <person name="Clum A."/>
            <person name="Steindorff A."/>
            <person name="Ohm R.A."/>
            <person name="Martin F."/>
            <person name="Silar P."/>
            <person name="Natvig D.O."/>
            <person name="Lalanne C."/>
            <person name="Gautier V."/>
            <person name="Ament-Velasquez S.L."/>
            <person name="Kruys A."/>
            <person name="Hutchinson M.I."/>
            <person name="Powell A.J."/>
            <person name="Barry K."/>
            <person name="Miller A.N."/>
            <person name="Grigoriev I.V."/>
            <person name="Debuchy R."/>
            <person name="Gladieux P."/>
            <person name="Hiltunen Thoren M."/>
            <person name="Johannesson H."/>
        </authorList>
    </citation>
    <scope>NUCLEOTIDE SEQUENCE</scope>
    <source>
        <strain evidence="1">CBS 560.94</strain>
    </source>
</reference>
<organism evidence="1 2">
    <name type="scientific">Neurospora tetraspora</name>
    <dbReference type="NCBI Taxonomy" id="94610"/>
    <lineage>
        <taxon>Eukaryota</taxon>
        <taxon>Fungi</taxon>
        <taxon>Dikarya</taxon>
        <taxon>Ascomycota</taxon>
        <taxon>Pezizomycotina</taxon>
        <taxon>Sordariomycetes</taxon>
        <taxon>Sordariomycetidae</taxon>
        <taxon>Sordariales</taxon>
        <taxon>Sordariaceae</taxon>
        <taxon>Neurospora</taxon>
    </lineage>
</organism>
<dbReference type="Proteomes" id="UP001278500">
    <property type="component" value="Unassembled WGS sequence"/>
</dbReference>
<proteinExistence type="predicted"/>
<protein>
    <submittedName>
        <fullName evidence="1">Uncharacterized protein</fullName>
    </submittedName>
</protein>
<evidence type="ECO:0000313" key="1">
    <source>
        <dbReference type="EMBL" id="KAK3343135.1"/>
    </source>
</evidence>
<sequence>MLSPPWVESQGLSTESGSIKEIELPEDNARAMRFICAVIHHQNDEEIVKRAPSTRAFLHIAILTDKYDFHRALKFFLKSIMRDASLQSPLQDWTPRTELRDMGLSTASLEKSQLLTWTGLFNLTAAAYLLDDCTSFSKFSFDLMAILPYSFAALLHDDRISSLLPPKFAVMLGERASQFRLNVIKDIQKRLNRNSPYNCCRRCSCHARDAITEHFEDFVVHFDDTDDGHRKLLASILYDLADLAHEDALFLQAECSYSGEPHSVAFPEDFVALGQKVQLFKERIVLCLRYVRLLGIAGVCDVTDSCNAGHNFHSAG</sequence>
<dbReference type="AlphaFoldDB" id="A0AAE0MQV4"/>
<dbReference type="EMBL" id="JAUEPP010000005">
    <property type="protein sequence ID" value="KAK3343135.1"/>
    <property type="molecule type" value="Genomic_DNA"/>
</dbReference>
<dbReference type="GeneID" id="87859479"/>
<reference evidence="1" key="2">
    <citation type="submission" date="2023-06" db="EMBL/GenBank/DDBJ databases">
        <authorList>
            <consortium name="Lawrence Berkeley National Laboratory"/>
            <person name="Haridas S."/>
            <person name="Hensen N."/>
            <person name="Bonometti L."/>
            <person name="Westerberg I."/>
            <person name="Brannstrom I.O."/>
            <person name="Guillou S."/>
            <person name="Cros-Aarteil S."/>
            <person name="Calhoun S."/>
            <person name="Kuo A."/>
            <person name="Mondo S."/>
            <person name="Pangilinan J."/>
            <person name="Riley R."/>
            <person name="Labutti K."/>
            <person name="Andreopoulos B."/>
            <person name="Lipzen A."/>
            <person name="Chen C."/>
            <person name="Yanf M."/>
            <person name="Daum C."/>
            <person name="Ng V."/>
            <person name="Clum A."/>
            <person name="Steindorff A."/>
            <person name="Ohm R."/>
            <person name="Martin F."/>
            <person name="Silar P."/>
            <person name="Natvig D."/>
            <person name="Lalanne C."/>
            <person name="Gautier V."/>
            <person name="Ament-Velasquez S.L."/>
            <person name="Kruys A."/>
            <person name="Hutchinson M.I."/>
            <person name="Powell A.J."/>
            <person name="Barry K."/>
            <person name="Miller A.N."/>
            <person name="Grigoriev I.V."/>
            <person name="Debuchy R."/>
            <person name="Gladieux P."/>
            <person name="Thoren M.H."/>
            <person name="Johannesson H."/>
        </authorList>
    </citation>
    <scope>NUCLEOTIDE SEQUENCE</scope>
    <source>
        <strain evidence="1">CBS 560.94</strain>
    </source>
</reference>
<comment type="caution">
    <text evidence="1">The sequence shown here is derived from an EMBL/GenBank/DDBJ whole genome shotgun (WGS) entry which is preliminary data.</text>
</comment>
<gene>
    <name evidence="1" type="ORF">B0H65DRAFT_241307</name>
</gene>
<name>A0AAE0MQV4_9PEZI</name>
<evidence type="ECO:0000313" key="2">
    <source>
        <dbReference type="Proteomes" id="UP001278500"/>
    </source>
</evidence>
<dbReference type="RefSeq" id="XP_062680928.1">
    <property type="nucleotide sequence ID" value="XM_062822325.1"/>
</dbReference>
<keyword evidence="2" id="KW-1185">Reference proteome</keyword>